<evidence type="ECO:0000256" key="3">
    <source>
        <dbReference type="ARBA" id="ARBA00023163"/>
    </source>
</evidence>
<dbReference type="Gene3D" id="1.10.10.10">
    <property type="entry name" value="Winged helix-like DNA-binding domain superfamily/Winged helix DNA-binding domain"/>
    <property type="match status" value="1"/>
</dbReference>
<organism evidence="5 6">
    <name type="scientific">Dorea longicatena DSM 13814</name>
    <dbReference type="NCBI Taxonomy" id="411462"/>
    <lineage>
        <taxon>Bacteria</taxon>
        <taxon>Bacillati</taxon>
        <taxon>Bacillota</taxon>
        <taxon>Clostridia</taxon>
        <taxon>Lachnospirales</taxon>
        <taxon>Lachnospiraceae</taxon>
        <taxon>Dorea</taxon>
    </lineage>
</organism>
<dbReference type="CDD" id="cd05013">
    <property type="entry name" value="SIS_RpiR"/>
    <property type="match status" value="1"/>
</dbReference>
<dbReference type="PANTHER" id="PTHR30514">
    <property type="entry name" value="GLUCOKINASE"/>
    <property type="match status" value="1"/>
</dbReference>
<evidence type="ECO:0000313" key="5">
    <source>
        <dbReference type="EMBL" id="EDM62334.1"/>
    </source>
</evidence>
<dbReference type="GO" id="GO:0003700">
    <property type="term" value="F:DNA-binding transcription factor activity"/>
    <property type="evidence" value="ECO:0007669"/>
    <property type="project" value="InterPro"/>
</dbReference>
<keyword evidence="3" id="KW-0804">Transcription</keyword>
<keyword evidence="2" id="KW-0238">DNA-binding</keyword>
<dbReference type="eggNOG" id="COG1737">
    <property type="taxonomic scope" value="Bacteria"/>
</dbReference>
<accession>A6BJ02</accession>
<keyword evidence="1" id="KW-0805">Transcription regulation</keyword>
<feature type="domain" description="HTH rpiR-type" evidence="4">
    <location>
        <begin position="15"/>
        <end position="91"/>
    </location>
</feature>
<dbReference type="InterPro" id="IPR009057">
    <property type="entry name" value="Homeodomain-like_sf"/>
</dbReference>
<evidence type="ECO:0000259" key="4">
    <source>
        <dbReference type="PROSITE" id="PS51071"/>
    </source>
</evidence>
<dbReference type="PANTHER" id="PTHR30514:SF18">
    <property type="entry name" value="RPIR-FAMILY TRANSCRIPTIONAL REGULATOR"/>
    <property type="match status" value="1"/>
</dbReference>
<dbReference type="SUPFAM" id="SSF46689">
    <property type="entry name" value="Homeodomain-like"/>
    <property type="match status" value="1"/>
</dbReference>
<dbReference type="InterPro" id="IPR000281">
    <property type="entry name" value="HTH_RpiR"/>
</dbReference>
<dbReference type="SUPFAM" id="SSF53697">
    <property type="entry name" value="SIS domain"/>
    <property type="match status" value="1"/>
</dbReference>
<protein>
    <submittedName>
        <fullName evidence="5">Transcriptional regulator, RpiR family</fullName>
    </submittedName>
</protein>
<evidence type="ECO:0000256" key="2">
    <source>
        <dbReference type="ARBA" id="ARBA00023125"/>
    </source>
</evidence>
<dbReference type="Proteomes" id="UP000004016">
    <property type="component" value="Unassembled WGS sequence"/>
</dbReference>
<dbReference type="EMBL" id="AAXB02000014">
    <property type="protein sequence ID" value="EDM62334.1"/>
    <property type="molecule type" value="Genomic_DNA"/>
</dbReference>
<dbReference type="AlphaFoldDB" id="A6BJ02"/>
<sequence>MFKSNYQYYFRRNYIMKDMKELLHSAHLTKTQKIIAEYVLDNASEACFMTSTEIALKLGVSESSVIRFSRTIGFDGFMDFQKALRKDYQDKVLSISSSITVPSQRIAKQAKLDTSSDYINRHFKNAAHNLEEIFIQNSIETFEQAADLIVSSKHKYIAATRGNICLADFFLLYLKQMVPHVTMTTTTSMSPIDHMCNISHTDCLVLFSFPRYSSQDEVTAEMAHDAGASIIVITDKPSSLLAKYADILLTVPVDSNTFFNSMIGPQFVTEALLEIISHRAKGIEKRLNIIDKYLNKLGNY</sequence>
<evidence type="ECO:0000256" key="1">
    <source>
        <dbReference type="ARBA" id="ARBA00023015"/>
    </source>
</evidence>
<evidence type="ECO:0000313" key="6">
    <source>
        <dbReference type="Proteomes" id="UP000004016"/>
    </source>
</evidence>
<name>A6BJ02_9FIRM</name>
<dbReference type="GO" id="GO:0097367">
    <property type="term" value="F:carbohydrate derivative binding"/>
    <property type="evidence" value="ECO:0007669"/>
    <property type="project" value="InterPro"/>
</dbReference>
<proteinExistence type="predicted"/>
<dbReference type="Pfam" id="PF01418">
    <property type="entry name" value="HTH_6"/>
    <property type="match status" value="1"/>
</dbReference>
<dbReference type="InterPro" id="IPR046348">
    <property type="entry name" value="SIS_dom_sf"/>
</dbReference>
<dbReference type="GO" id="GO:1901135">
    <property type="term" value="P:carbohydrate derivative metabolic process"/>
    <property type="evidence" value="ECO:0007669"/>
    <property type="project" value="InterPro"/>
</dbReference>
<dbReference type="InterPro" id="IPR035472">
    <property type="entry name" value="RpiR-like_SIS"/>
</dbReference>
<dbReference type="InterPro" id="IPR001347">
    <property type="entry name" value="SIS_dom"/>
</dbReference>
<dbReference type="HOGENOM" id="CLU_055769_1_1_9"/>
<dbReference type="InterPro" id="IPR047640">
    <property type="entry name" value="RpiR-like"/>
</dbReference>
<comment type="caution">
    <text evidence="5">The sequence shown here is derived from an EMBL/GenBank/DDBJ whole genome shotgun (WGS) entry which is preliminary data.</text>
</comment>
<dbReference type="Gene3D" id="3.40.50.10490">
    <property type="entry name" value="Glucose-6-phosphate isomerase like protein, domain 1"/>
    <property type="match status" value="1"/>
</dbReference>
<gene>
    <name evidence="5" type="ORF">DORLON_02289</name>
</gene>
<dbReference type="InterPro" id="IPR036388">
    <property type="entry name" value="WH-like_DNA-bd_sf"/>
</dbReference>
<reference evidence="5 6" key="1">
    <citation type="submission" date="2007-03" db="EMBL/GenBank/DDBJ databases">
        <authorList>
            <person name="Fulton L."/>
            <person name="Clifton S."/>
            <person name="Fulton B."/>
            <person name="Xu J."/>
            <person name="Minx P."/>
            <person name="Pepin K.H."/>
            <person name="Johnson M."/>
            <person name="Thiruvilangam P."/>
            <person name="Bhonagiri V."/>
            <person name="Nash W.E."/>
            <person name="Mardis E.R."/>
            <person name="Wilson R.K."/>
        </authorList>
    </citation>
    <scope>NUCLEOTIDE SEQUENCE [LARGE SCALE GENOMIC DNA]</scope>
    <source>
        <strain evidence="5 6">DSM 13814</strain>
    </source>
</reference>
<dbReference type="GO" id="GO:0003677">
    <property type="term" value="F:DNA binding"/>
    <property type="evidence" value="ECO:0007669"/>
    <property type="project" value="UniProtKB-KW"/>
</dbReference>
<dbReference type="Pfam" id="PF01380">
    <property type="entry name" value="SIS"/>
    <property type="match status" value="1"/>
</dbReference>
<reference evidence="5 6" key="2">
    <citation type="submission" date="2007-04" db="EMBL/GenBank/DDBJ databases">
        <title>Draft genome sequence of Dorea longicatena (DSM 13814).</title>
        <authorList>
            <person name="Sudarsanam P."/>
            <person name="Ley R."/>
            <person name="Guruge J."/>
            <person name="Turnbaugh P.J."/>
            <person name="Mahowald M."/>
            <person name="Liep D."/>
            <person name="Gordon J."/>
        </authorList>
    </citation>
    <scope>NUCLEOTIDE SEQUENCE [LARGE SCALE GENOMIC DNA]</scope>
    <source>
        <strain evidence="5 6">DSM 13814</strain>
    </source>
</reference>
<dbReference type="PROSITE" id="PS51071">
    <property type="entry name" value="HTH_RPIR"/>
    <property type="match status" value="1"/>
</dbReference>